<feature type="transmembrane region" description="Helical" evidence="1">
    <location>
        <begin position="71"/>
        <end position="99"/>
    </location>
</feature>
<dbReference type="AlphaFoldDB" id="A0AAV7JZY1"/>
<feature type="transmembrane region" description="Helical" evidence="1">
    <location>
        <begin position="158"/>
        <end position="176"/>
    </location>
</feature>
<feature type="transmembrane region" description="Helical" evidence="1">
    <location>
        <begin position="119"/>
        <end position="146"/>
    </location>
</feature>
<evidence type="ECO:0000256" key="1">
    <source>
        <dbReference type="SAM" id="Phobius"/>
    </source>
</evidence>
<comment type="caution">
    <text evidence="2">The sequence shown here is derived from an EMBL/GenBank/DDBJ whole genome shotgun (WGS) entry which is preliminary data.</text>
</comment>
<keyword evidence="1" id="KW-0812">Transmembrane</keyword>
<feature type="transmembrane region" description="Helical" evidence="1">
    <location>
        <begin position="191"/>
        <end position="217"/>
    </location>
</feature>
<evidence type="ECO:0008006" key="4">
    <source>
        <dbReference type="Google" id="ProtNLM"/>
    </source>
</evidence>
<evidence type="ECO:0000313" key="3">
    <source>
        <dbReference type="Proteomes" id="UP001165289"/>
    </source>
</evidence>
<reference evidence="2 3" key="1">
    <citation type="journal article" date="2023" name="BMC Biol.">
        <title>The compact genome of the sponge Oopsacas minuta (Hexactinellida) is lacking key metazoan core genes.</title>
        <authorList>
            <person name="Santini S."/>
            <person name="Schenkelaars Q."/>
            <person name="Jourda C."/>
            <person name="Duchesne M."/>
            <person name="Belahbib H."/>
            <person name="Rocher C."/>
            <person name="Selva M."/>
            <person name="Riesgo A."/>
            <person name="Vervoort M."/>
            <person name="Leys S.P."/>
            <person name="Kodjabachian L."/>
            <person name="Le Bivic A."/>
            <person name="Borchiellini C."/>
            <person name="Claverie J.M."/>
            <person name="Renard E."/>
        </authorList>
    </citation>
    <scope>NUCLEOTIDE SEQUENCE [LARGE SCALE GENOMIC DNA]</scope>
    <source>
        <strain evidence="2">SPO-2</strain>
    </source>
</reference>
<keyword evidence="1" id="KW-1133">Transmembrane helix</keyword>
<organism evidence="2 3">
    <name type="scientific">Oopsacas minuta</name>
    <dbReference type="NCBI Taxonomy" id="111878"/>
    <lineage>
        <taxon>Eukaryota</taxon>
        <taxon>Metazoa</taxon>
        <taxon>Porifera</taxon>
        <taxon>Hexactinellida</taxon>
        <taxon>Hexasterophora</taxon>
        <taxon>Lyssacinosida</taxon>
        <taxon>Leucopsacidae</taxon>
        <taxon>Oopsacas</taxon>
    </lineage>
</organism>
<protein>
    <recommendedName>
        <fullName evidence="4">Gustatory receptor</fullName>
    </recommendedName>
</protein>
<dbReference type="EMBL" id="JAKMXF010000222">
    <property type="protein sequence ID" value="KAI6654375.1"/>
    <property type="molecule type" value="Genomic_DNA"/>
</dbReference>
<dbReference type="Proteomes" id="UP001165289">
    <property type="component" value="Unassembled WGS sequence"/>
</dbReference>
<feature type="transmembrane region" description="Helical" evidence="1">
    <location>
        <begin position="250"/>
        <end position="272"/>
    </location>
</feature>
<feature type="transmembrane region" description="Helical" evidence="1">
    <location>
        <begin position="15"/>
        <end position="36"/>
    </location>
</feature>
<evidence type="ECO:0000313" key="2">
    <source>
        <dbReference type="EMBL" id="KAI6654375.1"/>
    </source>
</evidence>
<accession>A0AAV7JZY1</accession>
<gene>
    <name evidence="2" type="ORF">LOD99_772</name>
</gene>
<proteinExistence type="predicted"/>
<name>A0AAV7JZY1_9METZ</name>
<sequence>MEGARALEASLIDDLILTVVPLPFCLLTLVLLIYYIRRRYKLYQEVKRVPREFLLLQSYQNYLKNLRIKCVITNFIILILIIEFADNMLFALTLLWVWILSFDLRAVETFGFLFNVGHYMFGIVTTLRLSLVPVLSFMMDFLWFVYMKNQYRYTMMKWIVYIVLRDLYILIASYLIDNGSPRMTLSDAEGYRLQFVCLTELSFAFISIFDFIQLVYYSRKFYLLLKSREKEIKLFYFDKKAYLDSKFIRLHFSIATVLVITALFFLTFGFAANLLMSMAMDSSNILVEWEYYISLGYLSIFGYILRPSLILYKLLINLNYLFICGVIVLKYFGDKKKLSKINEHIKPVMEDYRNSLYNNVKY</sequence>
<keyword evidence="3" id="KW-1185">Reference proteome</keyword>
<keyword evidence="1" id="KW-0472">Membrane</keyword>
<feature type="transmembrane region" description="Helical" evidence="1">
    <location>
        <begin position="310"/>
        <end position="332"/>
    </location>
</feature>